<feature type="region of interest" description="Disordered" evidence="1">
    <location>
        <begin position="334"/>
        <end position="381"/>
    </location>
</feature>
<dbReference type="InParanoid" id="W3WZ89"/>
<feature type="region of interest" description="Disordered" evidence="1">
    <location>
        <begin position="1"/>
        <end position="321"/>
    </location>
</feature>
<feature type="compositionally biased region" description="Basic and acidic residues" evidence="1">
    <location>
        <begin position="275"/>
        <end position="292"/>
    </location>
</feature>
<feature type="compositionally biased region" description="Basic and acidic residues" evidence="1">
    <location>
        <begin position="1086"/>
        <end position="1095"/>
    </location>
</feature>
<feature type="compositionally biased region" description="Acidic residues" evidence="1">
    <location>
        <begin position="1121"/>
        <end position="1130"/>
    </location>
</feature>
<dbReference type="GeneID" id="19273965"/>
<dbReference type="EMBL" id="KI912114">
    <property type="protein sequence ID" value="ETS79099.1"/>
    <property type="molecule type" value="Genomic_DNA"/>
</dbReference>
<feature type="compositionally biased region" description="Acidic residues" evidence="1">
    <location>
        <begin position="934"/>
        <end position="961"/>
    </location>
</feature>
<feature type="compositionally biased region" description="Polar residues" evidence="1">
    <location>
        <begin position="38"/>
        <end position="61"/>
    </location>
</feature>
<feature type="compositionally biased region" description="Polar residues" evidence="1">
    <location>
        <begin position="1355"/>
        <end position="1381"/>
    </location>
</feature>
<organism evidence="2 3">
    <name type="scientific">Pestalotiopsis fici (strain W106-1 / CGMCC3.15140)</name>
    <dbReference type="NCBI Taxonomy" id="1229662"/>
    <lineage>
        <taxon>Eukaryota</taxon>
        <taxon>Fungi</taxon>
        <taxon>Dikarya</taxon>
        <taxon>Ascomycota</taxon>
        <taxon>Pezizomycotina</taxon>
        <taxon>Sordariomycetes</taxon>
        <taxon>Xylariomycetidae</taxon>
        <taxon>Amphisphaeriales</taxon>
        <taxon>Sporocadaceae</taxon>
        <taxon>Pestalotiopsis</taxon>
    </lineage>
</organism>
<feature type="region of interest" description="Disordered" evidence="1">
    <location>
        <begin position="404"/>
        <end position="515"/>
    </location>
</feature>
<feature type="compositionally biased region" description="Basic and acidic residues" evidence="1">
    <location>
        <begin position="1131"/>
        <end position="1146"/>
    </location>
</feature>
<feature type="compositionally biased region" description="Low complexity" evidence="1">
    <location>
        <begin position="1"/>
        <end position="13"/>
    </location>
</feature>
<feature type="compositionally biased region" description="Basic and acidic residues" evidence="1">
    <location>
        <begin position="570"/>
        <end position="580"/>
    </location>
</feature>
<gene>
    <name evidence="2" type="ORF">PFICI_08952</name>
</gene>
<feature type="compositionally biased region" description="Basic residues" evidence="1">
    <location>
        <begin position="211"/>
        <end position="220"/>
    </location>
</feature>
<dbReference type="Proteomes" id="UP000030651">
    <property type="component" value="Unassembled WGS sequence"/>
</dbReference>
<feature type="compositionally biased region" description="Basic and acidic residues" evidence="1">
    <location>
        <begin position="689"/>
        <end position="701"/>
    </location>
</feature>
<evidence type="ECO:0000313" key="3">
    <source>
        <dbReference type="Proteomes" id="UP000030651"/>
    </source>
</evidence>
<feature type="compositionally biased region" description="Low complexity" evidence="1">
    <location>
        <begin position="118"/>
        <end position="128"/>
    </location>
</feature>
<feature type="compositionally biased region" description="Polar residues" evidence="1">
    <location>
        <begin position="768"/>
        <end position="777"/>
    </location>
</feature>
<dbReference type="KEGG" id="pfy:PFICI_08952"/>
<name>W3WZ89_PESFW</name>
<feature type="compositionally biased region" description="Polar residues" evidence="1">
    <location>
        <begin position="474"/>
        <end position="487"/>
    </location>
</feature>
<feature type="compositionally biased region" description="Low complexity" evidence="1">
    <location>
        <begin position="614"/>
        <end position="623"/>
    </location>
</feature>
<feature type="compositionally biased region" description="Acidic residues" evidence="1">
    <location>
        <begin position="587"/>
        <end position="597"/>
    </location>
</feature>
<feature type="compositionally biased region" description="Acidic residues" evidence="1">
    <location>
        <begin position="1167"/>
        <end position="1183"/>
    </location>
</feature>
<accession>W3WZ89</accession>
<proteinExistence type="predicted"/>
<dbReference type="OMA" id="LWEFEAQ"/>
<feature type="compositionally biased region" description="Basic and acidic residues" evidence="1">
    <location>
        <begin position="625"/>
        <end position="636"/>
    </location>
</feature>
<feature type="compositionally biased region" description="Polar residues" evidence="1">
    <location>
        <begin position="426"/>
        <end position="442"/>
    </location>
</feature>
<dbReference type="OrthoDB" id="3946221at2759"/>
<protein>
    <submittedName>
        <fullName evidence="2">Uncharacterized protein</fullName>
    </submittedName>
</protein>
<dbReference type="eggNOG" id="ENOG502SYJI">
    <property type="taxonomic scope" value="Eukaryota"/>
</dbReference>
<sequence>MTSLLDFSSSPDPLGDEVPSSVMPSARRNAGNLKSIARESSVQYSGSSNRTKSISKPISTRKSPRKQTFELDVGNGRSPQRLLVTVEAEHERGQRGAVSRRLFNASPTRSVSRRREGTTTTTTVPLRGLTDDEADETGNVSTVRRRGRPRVSLGSKNGTPAPRGKKRAGTPLTKTSSAKRHSGEAPSETDLENTALLESSQNAAVEPTPKPKTRTKKTPKKAGTPAVPSSNPTGRKRGRPRKALMPEEVADLNSEADRRPDNTSILPSDNVPMTEEIHMDGAFDGDDDRRMSDFATSQIGDVRQPSATREDTTRLRTGQRGVRFSSPIARYSEAFDEVSSHQGRADESDAPMFDDYTGEVHSDVESETEGVDGATYSGPDNLTHASEFSMINVEELPSFQASLQSNRSGIIDQHQPFPEAGDETNMIINQTLESLRRSTQTEADGHSHIEDAQNRRESIQTTAEHESADHTRNSRSAFGSSQSSWMQSPRRPPRKSMPLSRQVFSNKAPHVDDSFSELPDSILRAATPGRLPMKPVTTHVTDEYSNMDEYEDEFSQIPDEVLEAATPRPPRMERRVDHNTVENVPSLEEEEEEEEEAQSNSRSTNIGSDRLPTPDDTNSSTTDAKNIHGEEAHKMPVDSSAVANTSELNIRSSPPTISRQMNTMTIQPESGQTITRHFDTMALVSDASRQTDQEDHAETQRNKGSSPAAPLQNSGSPGQTRKSPSPVRRPTLSPIVRVGRTLQNIMSDRSSPDEHGSSLASPFRGPGQNDSRQSSIARSPVRNGSHRGTGSDGQTPFNPLVSVTQNIRSAFGSMRQTAPVPAPVPAPTEAPSVREENGSFAADMAENLRIEAPGRSARSNEIDQAYDLPQHENLSRGLSSSLRAAAVGRQGDENELTSALDENEISSPANQRSRRLANSSAVGTLSSLQNQVQEDGDEEEEQQEMYEEDFDDLFNLEEDGNVEGQEPAQDEEIGQEQGLEPDEVAGIEPEMEPEEEQDEEPADTTAAASDEDDMDLWDIEASRPTPRSTKALRAEAQERRQSQIPPENPASADTSIQAGEPAAAEPVPPRRNKIPSPWRRNPRRLIYQDDFRSPAELEMEDSPPSEGRPVPTMQPPAVQEQDMEFEGTEEEFSRSREEDAKDEHDMNQYGDQDEDEEPDHFQAGQDFADDGSYELMEEEELDEPQSLPRGQGYPQKDAPLVENSVLQEYSMISEPGKPSGPVSMQDPQDKPVSARKSFFGRFDIMSFFSSPRPPPVTNNPPTAQVEETPAAHKMNGGPLPQSIRSEKSVQDEPQSALRATGLFPTIKQKIFNPSPARTVDLFSPGTDLRSNDTVADTYAESPSTPDRQDFPQIPQKRNFTPLSAQSRNTASLFTPSHQGSTPDRDTHTPSPSYDDLREPEYSDEDEYSGEQESASTDDGPSFEHIPPREKPSHWDKNLSPAKSSMRSPLKPKTPGRVVAFTNSVANSDPTSEDQNDQQEMLTTIINGSAKIATSNPRTAILNPTPLRIPASYRGPEQDTENALSPIKPLRQVNQPLPVTRAQVSPQMKLSPTVWTRGHWVRLDEILQLRQRDPMQFQMVFPSVGLGKHPLSGLEVATHDAQMILEDWHMQVVEAFRSELLADSGVSPDADDDETHGVWDANSLSKRLFALMVGEERRRTGKYVSGQSHLAGISSRKGKEIAR</sequence>
<feature type="compositionally biased region" description="Polar residues" evidence="1">
    <location>
        <begin position="905"/>
        <end position="928"/>
    </location>
</feature>
<feature type="compositionally biased region" description="Acidic residues" evidence="1">
    <location>
        <begin position="1009"/>
        <end position="1018"/>
    </location>
</feature>
<dbReference type="RefSeq" id="XP_007835724.1">
    <property type="nucleotide sequence ID" value="XM_007837533.1"/>
</dbReference>
<feature type="compositionally biased region" description="Polar residues" evidence="1">
    <location>
        <begin position="786"/>
        <end position="808"/>
    </location>
</feature>
<feature type="compositionally biased region" description="Acidic residues" evidence="1">
    <location>
        <begin position="968"/>
        <end position="1002"/>
    </location>
</feature>
<feature type="compositionally biased region" description="Low complexity" evidence="1">
    <location>
        <begin position="875"/>
        <end position="889"/>
    </location>
</feature>
<reference evidence="3" key="1">
    <citation type="journal article" date="2015" name="BMC Genomics">
        <title>Genomic and transcriptomic analysis of the endophytic fungus Pestalotiopsis fici reveals its lifestyle and high potential for synthesis of natural products.</title>
        <authorList>
            <person name="Wang X."/>
            <person name="Zhang X."/>
            <person name="Liu L."/>
            <person name="Xiang M."/>
            <person name="Wang W."/>
            <person name="Sun X."/>
            <person name="Che Y."/>
            <person name="Guo L."/>
            <person name="Liu G."/>
            <person name="Guo L."/>
            <person name="Wang C."/>
            <person name="Yin W.B."/>
            <person name="Stadler M."/>
            <person name="Zhang X."/>
            <person name="Liu X."/>
        </authorList>
    </citation>
    <scope>NUCLEOTIDE SEQUENCE [LARGE SCALE GENOMIC DNA]</scope>
    <source>
        <strain evidence="3">W106-1 / CGMCC3.15140</strain>
    </source>
</reference>
<feature type="region of interest" description="Disordered" evidence="1">
    <location>
        <begin position="683"/>
        <end position="1236"/>
    </location>
</feature>
<evidence type="ECO:0000256" key="1">
    <source>
        <dbReference type="SAM" id="MobiDB-lite"/>
    </source>
</evidence>
<evidence type="ECO:0000313" key="2">
    <source>
        <dbReference type="EMBL" id="ETS79099.1"/>
    </source>
</evidence>
<keyword evidence="3" id="KW-1185">Reference proteome</keyword>
<feature type="compositionally biased region" description="Basic and acidic residues" evidence="1">
    <location>
        <begin position="1032"/>
        <end position="1041"/>
    </location>
</feature>
<feature type="region of interest" description="Disordered" evidence="1">
    <location>
        <begin position="1248"/>
        <end position="1455"/>
    </location>
</feature>
<dbReference type="HOGENOM" id="CLU_001964_0_0_1"/>
<dbReference type="STRING" id="1229662.W3WZ89"/>
<feature type="compositionally biased region" description="Basic and acidic residues" evidence="1">
    <location>
        <begin position="443"/>
        <end position="472"/>
    </location>
</feature>
<feature type="compositionally biased region" description="Polar residues" evidence="1">
    <location>
        <begin position="711"/>
        <end position="723"/>
    </location>
</feature>
<feature type="region of interest" description="Disordered" evidence="1">
    <location>
        <begin position="565"/>
        <end position="640"/>
    </location>
</feature>
<feature type="compositionally biased region" description="Polar residues" evidence="1">
    <location>
        <begin position="598"/>
        <end position="607"/>
    </location>
</feature>
<feature type="compositionally biased region" description="Basic and acidic residues" evidence="1">
    <location>
        <begin position="1425"/>
        <end position="1436"/>
    </location>
</feature>